<reference evidence="4" key="2">
    <citation type="submission" date="2025-08" db="UniProtKB">
        <authorList>
            <consortium name="RefSeq"/>
        </authorList>
    </citation>
    <scope>IDENTIFICATION</scope>
    <source>
        <tissue evidence="4">Whole plant</tissue>
    </source>
</reference>
<dbReference type="GO" id="GO:0003676">
    <property type="term" value="F:nucleic acid binding"/>
    <property type="evidence" value="ECO:0007669"/>
    <property type="project" value="InterPro"/>
</dbReference>
<dbReference type="AlphaFoldDB" id="A0A9C6WLE1"/>
<dbReference type="InterPro" id="IPR043502">
    <property type="entry name" value="DNA/RNA_pol_sf"/>
</dbReference>
<organism evidence="3 4">
    <name type="scientific">Arachis duranensis</name>
    <name type="common">Wild peanut</name>
    <dbReference type="NCBI Taxonomy" id="130453"/>
    <lineage>
        <taxon>Eukaryota</taxon>
        <taxon>Viridiplantae</taxon>
        <taxon>Streptophyta</taxon>
        <taxon>Embryophyta</taxon>
        <taxon>Tracheophyta</taxon>
        <taxon>Spermatophyta</taxon>
        <taxon>Magnoliopsida</taxon>
        <taxon>eudicotyledons</taxon>
        <taxon>Gunneridae</taxon>
        <taxon>Pentapetalae</taxon>
        <taxon>rosids</taxon>
        <taxon>fabids</taxon>
        <taxon>Fabales</taxon>
        <taxon>Fabaceae</taxon>
        <taxon>Papilionoideae</taxon>
        <taxon>50 kb inversion clade</taxon>
        <taxon>dalbergioids sensu lato</taxon>
        <taxon>Dalbergieae</taxon>
        <taxon>Pterocarpus clade</taxon>
        <taxon>Arachis</taxon>
    </lineage>
</organism>
<evidence type="ECO:0000256" key="1">
    <source>
        <dbReference type="SAM" id="MobiDB-lite"/>
    </source>
</evidence>
<dbReference type="PANTHER" id="PTHR35046">
    <property type="entry name" value="ZINC KNUCKLE (CCHC-TYPE) FAMILY PROTEIN"/>
    <property type="match status" value="1"/>
</dbReference>
<gene>
    <name evidence="4" type="primary">LOC110275632</name>
</gene>
<feature type="region of interest" description="Disordered" evidence="1">
    <location>
        <begin position="274"/>
        <end position="308"/>
    </location>
</feature>
<dbReference type="GeneID" id="110275632"/>
<dbReference type="KEGG" id="adu:110275632"/>
<dbReference type="SUPFAM" id="SSF56672">
    <property type="entry name" value="DNA/RNA polymerases"/>
    <property type="match status" value="1"/>
</dbReference>
<dbReference type="Gene3D" id="3.10.10.10">
    <property type="entry name" value="HIV Type 1 Reverse Transcriptase, subunit A, domain 1"/>
    <property type="match status" value="1"/>
</dbReference>
<proteinExistence type="predicted"/>
<evidence type="ECO:0000313" key="3">
    <source>
        <dbReference type="Proteomes" id="UP000515211"/>
    </source>
</evidence>
<accession>A0A9C6WLE1</accession>
<feature type="domain" description="Retrotransposon gag" evidence="2">
    <location>
        <begin position="1"/>
        <end position="65"/>
    </location>
</feature>
<dbReference type="Pfam" id="PF03732">
    <property type="entry name" value="Retrotrans_gag"/>
    <property type="match status" value="1"/>
</dbReference>
<dbReference type="RefSeq" id="XP_052110164.1">
    <property type="nucleotide sequence ID" value="XM_052254204.1"/>
</dbReference>
<dbReference type="PANTHER" id="PTHR35046:SF9">
    <property type="entry name" value="RNA-DIRECTED DNA POLYMERASE"/>
    <property type="match status" value="1"/>
</dbReference>
<evidence type="ECO:0000259" key="2">
    <source>
        <dbReference type="Pfam" id="PF03732"/>
    </source>
</evidence>
<keyword evidence="3" id="KW-1185">Reference proteome</keyword>
<dbReference type="InterPro" id="IPR036875">
    <property type="entry name" value="Znf_CCHC_sf"/>
</dbReference>
<reference evidence="3" key="1">
    <citation type="journal article" date="2016" name="Nat. Genet.">
        <title>The genome sequences of Arachis duranensis and Arachis ipaensis, the diploid ancestors of cultivated peanut.</title>
        <authorList>
            <person name="Bertioli D.J."/>
            <person name="Cannon S.B."/>
            <person name="Froenicke L."/>
            <person name="Huang G."/>
            <person name="Farmer A.D."/>
            <person name="Cannon E.K."/>
            <person name="Liu X."/>
            <person name="Gao D."/>
            <person name="Clevenger J."/>
            <person name="Dash S."/>
            <person name="Ren L."/>
            <person name="Moretzsohn M.C."/>
            <person name="Shirasawa K."/>
            <person name="Huang W."/>
            <person name="Vidigal B."/>
            <person name="Abernathy B."/>
            <person name="Chu Y."/>
            <person name="Niederhuth C.E."/>
            <person name="Umale P."/>
            <person name="Araujo A.C."/>
            <person name="Kozik A."/>
            <person name="Kim K.D."/>
            <person name="Burow M.D."/>
            <person name="Varshney R.K."/>
            <person name="Wang X."/>
            <person name="Zhang X."/>
            <person name="Barkley N."/>
            <person name="Guimaraes P.M."/>
            <person name="Isobe S."/>
            <person name="Guo B."/>
            <person name="Liao B."/>
            <person name="Stalker H.T."/>
            <person name="Schmitz R.J."/>
            <person name="Scheffler B.E."/>
            <person name="Leal-Bertioli S.C."/>
            <person name="Xun X."/>
            <person name="Jackson S.A."/>
            <person name="Michelmore R."/>
            <person name="Ozias-Akins P."/>
        </authorList>
    </citation>
    <scope>NUCLEOTIDE SEQUENCE [LARGE SCALE GENOMIC DNA]</scope>
    <source>
        <strain evidence="3">cv. V14167</strain>
    </source>
</reference>
<sequence length="523" mass="59617">MKRLMKKRFVPSYYYREVHQKLHWLTQGSKSVEDYHKEMEMLIITANIEEDTEVTMTLFVGGLNRVIADVVELHHYVEMEDLVSMAVKVARQQQIRAPRGLSHANLKWESRNADTTKTKGVEPNALFDAMKKKGNSNSSSATSRHRDIKYFKCHDMGHYASDCPNMRLNVIRGGDIVSDSDHGDDFDHNSMSFLEDCSDGDVEYAVHGESLVVIRWLNDSGEIKVDKQVTIAFSVGKYVNEVTLAPLSPKEVYLDQLKLQQDSKGNMGCEFTEKSKRKEAMREKNISEGPKMSEKKENSPCHESSANTEKIEKVESKLCFVAKERDLKSALIGNKTLFMVRFKDNLFSDTDFNSNFPNSFVSLLQEFADVFSTDVPRGLPPLQRIEHQINFISGASIPNRPAYRSNPEETKELQRQVEELLAKCHIRESMSPCAVPVLLVPKKDGTWRIYSTCLDDHLSYVPTVLEVFRKENYMPILKSALFCIDQVIFLGFIVSASEIKVDEEKVNAICEWPTPKNASEVLF</sequence>
<evidence type="ECO:0000313" key="4">
    <source>
        <dbReference type="RefSeq" id="XP_052110164.1"/>
    </source>
</evidence>
<protein>
    <submittedName>
        <fullName evidence="4">Uncharacterized protein LOC110275632</fullName>
    </submittedName>
</protein>
<dbReference type="GO" id="GO:0008270">
    <property type="term" value="F:zinc ion binding"/>
    <property type="evidence" value="ECO:0007669"/>
    <property type="project" value="InterPro"/>
</dbReference>
<feature type="compositionally biased region" description="Basic and acidic residues" evidence="1">
    <location>
        <begin position="274"/>
        <end position="300"/>
    </location>
</feature>
<dbReference type="SUPFAM" id="SSF57756">
    <property type="entry name" value="Retrovirus zinc finger-like domains"/>
    <property type="match status" value="1"/>
</dbReference>
<name>A0A9C6WLE1_ARADU</name>
<dbReference type="Proteomes" id="UP000515211">
    <property type="component" value="Chromosome 9"/>
</dbReference>
<dbReference type="InterPro" id="IPR005162">
    <property type="entry name" value="Retrotrans_gag_dom"/>
</dbReference>